<organism evidence="9 10">
    <name type="scientific">Thelephora terrestris</name>
    <dbReference type="NCBI Taxonomy" id="56493"/>
    <lineage>
        <taxon>Eukaryota</taxon>
        <taxon>Fungi</taxon>
        <taxon>Dikarya</taxon>
        <taxon>Basidiomycota</taxon>
        <taxon>Agaricomycotina</taxon>
        <taxon>Agaricomycetes</taxon>
        <taxon>Thelephorales</taxon>
        <taxon>Thelephoraceae</taxon>
        <taxon>Thelephora</taxon>
    </lineage>
</organism>
<dbReference type="PANTHER" id="PTHR45841">
    <property type="entry name" value="MRNA TURNOVER PROTEIN 4 MRTO4"/>
    <property type="match status" value="1"/>
</dbReference>
<evidence type="ECO:0000256" key="5">
    <source>
        <dbReference type="ARBA" id="ARBA00023242"/>
    </source>
</evidence>
<dbReference type="GO" id="GO:0000027">
    <property type="term" value="P:ribosomal large subunit assembly"/>
    <property type="evidence" value="ECO:0007669"/>
    <property type="project" value="InterPro"/>
</dbReference>
<evidence type="ECO:0000256" key="1">
    <source>
        <dbReference type="ARBA" id="ARBA00004046"/>
    </source>
</evidence>
<dbReference type="GO" id="GO:0005737">
    <property type="term" value="C:cytoplasm"/>
    <property type="evidence" value="ECO:0007669"/>
    <property type="project" value="UniProtKB-SubCell"/>
</dbReference>
<feature type="domain" description="Large ribosomal subunit protein uL10-like insertion" evidence="8">
    <location>
        <begin position="126"/>
        <end position="203"/>
    </location>
</feature>
<evidence type="ECO:0000256" key="7">
    <source>
        <dbReference type="SAM" id="MobiDB-lite"/>
    </source>
</evidence>
<dbReference type="SUPFAM" id="SSF160369">
    <property type="entry name" value="Ribosomal protein L10-like"/>
    <property type="match status" value="1"/>
</dbReference>
<dbReference type="InterPro" id="IPR051742">
    <property type="entry name" value="Ribosome_Assembly_uL10"/>
</dbReference>
<dbReference type="GO" id="GO:0000956">
    <property type="term" value="P:nuclear-transcribed mRNA catabolic process"/>
    <property type="evidence" value="ECO:0007669"/>
    <property type="project" value="TreeGrafter"/>
</dbReference>
<name>A0A9P6HBB5_9AGAM</name>
<dbReference type="PANTHER" id="PTHR45841:SF1">
    <property type="entry name" value="MRNA TURNOVER PROTEIN 4 HOMOLOG"/>
    <property type="match status" value="1"/>
</dbReference>
<evidence type="ECO:0000256" key="3">
    <source>
        <dbReference type="ARBA" id="ARBA00011117"/>
    </source>
</evidence>
<keyword evidence="5 6" id="KW-0539">Nucleus</keyword>
<sequence>MPKSKRAKVVSLTKVAKKTKEHKESLITEVRVHADEWKYCWLFEVGNMRNGHLKIVRKLWKDSGRIFFGRGAVMAKGLGNTVEEEHLPGLHLLSRHIKGQVGLFFTNSPPEEVTAWFDDFHPPDFARAGVQSPKTVIIPAGPVMQHHSDPPESMPHNEEPQLRKLGLTTRMNRGVPTLDVPHKICEQGKKLTPEQSQLLKLLGYKTVEFKVKLLGRWEKETGNVTMEPIVDEGDTPADESDNEDGEDNNE</sequence>
<dbReference type="Gene3D" id="3.30.70.1730">
    <property type="match status" value="1"/>
</dbReference>
<dbReference type="EMBL" id="WIUZ02000013">
    <property type="protein sequence ID" value="KAF9781647.1"/>
    <property type="molecule type" value="Genomic_DNA"/>
</dbReference>
<evidence type="ECO:0000313" key="10">
    <source>
        <dbReference type="Proteomes" id="UP000736335"/>
    </source>
</evidence>
<dbReference type="Gene3D" id="3.90.105.20">
    <property type="match status" value="1"/>
</dbReference>
<dbReference type="AlphaFoldDB" id="A0A9P6HBB5"/>
<proteinExistence type="inferred from homology"/>
<evidence type="ECO:0000259" key="8">
    <source>
        <dbReference type="Pfam" id="PF17777"/>
    </source>
</evidence>
<dbReference type="InterPro" id="IPR043141">
    <property type="entry name" value="Ribosomal_uL10-like_sf"/>
</dbReference>
<feature type="region of interest" description="Disordered" evidence="7">
    <location>
        <begin position="224"/>
        <end position="250"/>
    </location>
</feature>
<feature type="compositionally biased region" description="Acidic residues" evidence="7">
    <location>
        <begin position="229"/>
        <end position="250"/>
    </location>
</feature>
<keyword evidence="6" id="KW-0690">Ribosome biogenesis</keyword>
<gene>
    <name evidence="9" type="ORF">BJ322DRAFT_1127816</name>
</gene>
<comment type="subcellular location">
    <subcellularLocation>
        <location evidence="6">Cytoplasm</location>
    </subcellularLocation>
    <subcellularLocation>
        <location evidence="6">Nucleus</location>
        <location evidence="6">Nucleolus</location>
    </subcellularLocation>
</comment>
<dbReference type="FunFam" id="3.30.70.1730:FF:000005">
    <property type="entry name" value="Ribosome assembly factor mrt4"/>
    <property type="match status" value="1"/>
</dbReference>
<dbReference type="Pfam" id="PF00466">
    <property type="entry name" value="Ribosomal_L10"/>
    <property type="match status" value="1"/>
</dbReference>
<evidence type="ECO:0000256" key="6">
    <source>
        <dbReference type="RuleBase" id="RU364039"/>
    </source>
</evidence>
<dbReference type="InterPro" id="IPR033867">
    <property type="entry name" value="Mrt4"/>
</dbReference>
<dbReference type="Proteomes" id="UP000736335">
    <property type="component" value="Unassembled WGS sequence"/>
</dbReference>
<comment type="subunit">
    <text evidence="3 6">Associates with the pre-60S ribosomal particle.</text>
</comment>
<reference evidence="9" key="1">
    <citation type="journal article" date="2020" name="Nat. Commun.">
        <title>Large-scale genome sequencing of mycorrhizal fungi provides insights into the early evolution of symbiotic traits.</title>
        <authorList>
            <person name="Miyauchi S."/>
            <person name="Kiss E."/>
            <person name="Kuo A."/>
            <person name="Drula E."/>
            <person name="Kohler A."/>
            <person name="Sanchez-Garcia M."/>
            <person name="Morin E."/>
            <person name="Andreopoulos B."/>
            <person name="Barry K.W."/>
            <person name="Bonito G."/>
            <person name="Buee M."/>
            <person name="Carver A."/>
            <person name="Chen C."/>
            <person name="Cichocki N."/>
            <person name="Clum A."/>
            <person name="Culley D."/>
            <person name="Crous P.W."/>
            <person name="Fauchery L."/>
            <person name="Girlanda M."/>
            <person name="Hayes R.D."/>
            <person name="Keri Z."/>
            <person name="LaButti K."/>
            <person name="Lipzen A."/>
            <person name="Lombard V."/>
            <person name="Magnuson J."/>
            <person name="Maillard F."/>
            <person name="Murat C."/>
            <person name="Nolan M."/>
            <person name="Ohm R.A."/>
            <person name="Pangilinan J."/>
            <person name="Pereira M.F."/>
            <person name="Perotto S."/>
            <person name="Peter M."/>
            <person name="Pfister S."/>
            <person name="Riley R."/>
            <person name="Sitrit Y."/>
            <person name="Stielow J.B."/>
            <person name="Szollosi G."/>
            <person name="Zifcakova L."/>
            <person name="Stursova M."/>
            <person name="Spatafora J.W."/>
            <person name="Tedersoo L."/>
            <person name="Vaario L.M."/>
            <person name="Yamada A."/>
            <person name="Yan M."/>
            <person name="Wang P."/>
            <person name="Xu J."/>
            <person name="Bruns T."/>
            <person name="Baldrian P."/>
            <person name="Vilgalys R."/>
            <person name="Dunand C."/>
            <person name="Henrissat B."/>
            <person name="Grigoriev I.V."/>
            <person name="Hibbett D."/>
            <person name="Nagy L.G."/>
            <person name="Martin F.M."/>
        </authorList>
    </citation>
    <scope>NUCLEOTIDE SEQUENCE</scope>
    <source>
        <strain evidence="9">UH-Tt-Lm1</strain>
    </source>
</reference>
<evidence type="ECO:0000313" key="9">
    <source>
        <dbReference type="EMBL" id="KAF9781647.1"/>
    </source>
</evidence>
<dbReference type="Pfam" id="PF17777">
    <property type="entry name" value="RL10P_insert"/>
    <property type="match status" value="1"/>
</dbReference>
<evidence type="ECO:0000256" key="2">
    <source>
        <dbReference type="ARBA" id="ARBA00008889"/>
    </source>
</evidence>
<dbReference type="InterPro" id="IPR001790">
    <property type="entry name" value="Ribosomal_uL10"/>
</dbReference>
<dbReference type="InterPro" id="IPR040637">
    <property type="entry name" value="Ribosomal_uL10-like_insert"/>
</dbReference>
<accession>A0A9P6HBB5</accession>
<comment type="function">
    <text evidence="1 6">Component of the ribosome assembly machinery. Nuclear paralog of the ribosomal protein P0, it binds pre-60S subunits at an early stage of assembly in the nucleolus, and is replaced by P0 in cytoplasmic pre-60S subunits and mature 80S ribosomes.</text>
</comment>
<dbReference type="GO" id="GO:0006364">
    <property type="term" value="P:rRNA processing"/>
    <property type="evidence" value="ECO:0007669"/>
    <property type="project" value="TreeGrafter"/>
</dbReference>
<dbReference type="InterPro" id="IPR043164">
    <property type="entry name" value="Ribosomal_uL10-like_insert_sf"/>
</dbReference>
<reference evidence="9" key="2">
    <citation type="submission" date="2020-11" db="EMBL/GenBank/DDBJ databases">
        <authorList>
            <consortium name="DOE Joint Genome Institute"/>
            <person name="Kuo A."/>
            <person name="Miyauchi S."/>
            <person name="Kiss E."/>
            <person name="Drula E."/>
            <person name="Kohler A."/>
            <person name="Sanchez-Garcia M."/>
            <person name="Andreopoulos B."/>
            <person name="Barry K.W."/>
            <person name="Bonito G."/>
            <person name="Buee M."/>
            <person name="Carver A."/>
            <person name="Chen C."/>
            <person name="Cichocki N."/>
            <person name="Clum A."/>
            <person name="Culley D."/>
            <person name="Crous P.W."/>
            <person name="Fauchery L."/>
            <person name="Girlanda M."/>
            <person name="Hayes R."/>
            <person name="Keri Z."/>
            <person name="Labutti K."/>
            <person name="Lipzen A."/>
            <person name="Lombard V."/>
            <person name="Magnuson J."/>
            <person name="Maillard F."/>
            <person name="Morin E."/>
            <person name="Murat C."/>
            <person name="Nolan M."/>
            <person name="Ohm R."/>
            <person name="Pangilinan J."/>
            <person name="Pereira M."/>
            <person name="Perotto S."/>
            <person name="Peter M."/>
            <person name="Riley R."/>
            <person name="Sitrit Y."/>
            <person name="Stielow B."/>
            <person name="Szollosi G."/>
            <person name="Zifcakova L."/>
            <person name="Stursova M."/>
            <person name="Spatafora J.W."/>
            <person name="Tedersoo L."/>
            <person name="Vaario L.-M."/>
            <person name="Yamada A."/>
            <person name="Yan M."/>
            <person name="Wang P."/>
            <person name="Xu J."/>
            <person name="Bruns T."/>
            <person name="Baldrian P."/>
            <person name="Vilgalys R."/>
            <person name="Henrissat B."/>
            <person name="Grigoriev I.V."/>
            <person name="Hibbett D."/>
            <person name="Nagy L.G."/>
            <person name="Martin F.M."/>
        </authorList>
    </citation>
    <scope>NUCLEOTIDE SEQUENCE</scope>
    <source>
        <strain evidence="9">UH-Tt-Lm1</strain>
    </source>
</reference>
<keyword evidence="10" id="KW-1185">Reference proteome</keyword>
<protein>
    <recommendedName>
        <fullName evidence="6">Ribosome assembly factor mrt4</fullName>
    </recommendedName>
</protein>
<dbReference type="CDD" id="cd05796">
    <property type="entry name" value="Ribosomal_P0_like"/>
    <property type="match status" value="1"/>
</dbReference>
<evidence type="ECO:0000256" key="4">
    <source>
        <dbReference type="ARBA" id="ARBA00022490"/>
    </source>
</evidence>
<dbReference type="FunFam" id="3.90.105.20:FF:000003">
    <property type="entry name" value="Ribosome assembly factor mrt4"/>
    <property type="match status" value="1"/>
</dbReference>
<dbReference type="OrthoDB" id="10262308at2759"/>
<dbReference type="GO" id="GO:0003723">
    <property type="term" value="F:RNA binding"/>
    <property type="evidence" value="ECO:0007669"/>
    <property type="project" value="TreeGrafter"/>
</dbReference>
<dbReference type="GO" id="GO:0030687">
    <property type="term" value="C:preribosome, large subunit precursor"/>
    <property type="evidence" value="ECO:0007669"/>
    <property type="project" value="TreeGrafter"/>
</dbReference>
<keyword evidence="4 6" id="KW-0963">Cytoplasm</keyword>
<comment type="similarity">
    <text evidence="2 6">Belongs to the universal ribosomal protein uL10 family.</text>
</comment>
<dbReference type="GO" id="GO:0005730">
    <property type="term" value="C:nucleolus"/>
    <property type="evidence" value="ECO:0007669"/>
    <property type="project" value="UniProtKB-SubCell"/>
</dbReference>
<comment type="caution">
    <text evidence="9">The sequence shown here is derived from an EMBL/GenBank/DDBJ whole genome shotgun (WGS) entry which is preliminary data.</text>
</comment>